<keyword evidence="5" id="KW-1185">Reference proteome</keyword>
<evidence type="ECO:0000313" key="5">
    <source>
        <dbReference type="Proteomes" id="UP000000709"/>
    </source>
</evidence>
<evidence type="ECO:0000313" key="4">
    <source>
        <dbReference type="EMBL" id="EGW31004.1"/>
    </source>
</evidence>
<organism evidence="5">
    <name type="scientific">Spathaspora passalidarum (strain NRRL Y-27907 / 11-Y1)</name>
    <dbReference type="NCBI Taxonomy" id="619300"/>
    <lineage>
        <taxon>Eukaryota</taxon>
        <taxon>Fungi</taxon>
        <taxon>Dikarya</taxon>
        <taxon>Ascomycota</taxon>
        <taxon>Saccharomycotina</taxon>
        <taxon>Pichiomycetes</taxon>
        <taxon>Debaryomycetaceae</taxon>
        <taxon>Spathaspora</taxon>
    </lineage>
</organism>
<gene>
    <name evidence="4" type="ORF">SPAPADRAFT_62901</name>
</gene>
<dbReference type="GeneID" id="18874518"/>
<dbReference type="AlphaFoldDB" id="G3AS45"/>
<name>G3AS45_SPAPN</name>
<keyword evidence="3" id="KW-0560">Oxidoreductase</keyword>
<protein>
    <recommendedName>
        <fullName evidence="6">Granaticin polyketide synthase ketoacyl reductase 2</fullName>
    </recommendedName>
</protein>
<dbReference type="PANTHER" id="PTHR43618">
    <property type="entry name" value="7-ALPHA-HYDROXYSTEROID DEHYDROGENASE"/>
    <property type="match status" value="1"/>
</dbReference>
<reference evidence="4 5" key="1">
    <citation type="journal article" date="2011" name="Proc. Natl. Acad. Sci. U.S.A.">
        <title>Comparative genomics of xylose-fermenting fungi for enhanced biofuel production.</title>
        <authorList>
            <person name="Wohlbach D.J."/>
            <person name="Kuo A."/>
            <person name="Sato T.K."/>
            <person name="Potts K.M."/>
            <person name="Salamov A.A."/>
            <person name="LaButti K.M."/>
            <person name="Sun H."/>
            <person name="Clum A."/>
            <person name="Pangilinan J.L."/>
            <person name="Lindquist E.A."/>
            <person name="Lucas S."/>
            <person name="Lapidus A."/>
            <person name="Jin M."/>
            <person name="Gunawan C."/>
            <person name="Balan V."/>
            <person name="Dale B.E."/>
            <person name="Jeffries T.W."/>
            <person name="Zinkel R."/>
            <person name="Barry K.W."/>
            <person name="Grigoriev I.V."/>
            <person name="Gasch A.P."/>
        </authorList>
    </citation>
    <scope>NUCLEOTIDE SEQUENCE [LARGE SCALE GENOMIC DNA]</scope>
    <source>
        <strain evidence="5">NRRL Y-27907 / 11-Y1</strain>
    </source>
</reference>
<dbReference type="HOGENOM" id="CLU_010194_1_3_1"/>
<evidence type="ECO:0000256" key="2">
    <source>
        <dbReference type="ARBA" id="ARBA00022857"/>
    </source>
</evidence>
<dbReference type="PROSITE" id="PS00061">
    <property type="entry name" value="ADH_SHORT"/>
    <property type="match status" value="1"/>
</dbReference>
<comment type="similarity">
    <text evidence="1">Belongs to the short-chain dehydrogenases/reductases (SDR) family.</text>
</comment>
<dbReference type="InterPro" id="IPR020904">
    <property type="entry name" value="Sc_DH/Rdtase_CS"/>
</dbReference>
<dbReference type="GO" id="GO:0016491">
    <property type="term" value="F:oxidoreductase activity"/>
    <property type="evidence" value="ECO:0007669"/>
    <property type="project" value="UniProtKB-KW"/>
</dbReference>
<evidence type="ECO:0008006" key="6">
    <source>
        <dbReference type="Google" id="ProtNLM"/>
    </source>
</evidence>
<dbReference type="SUPFAM" id="SSF51735">
    <property type="entry name" value="NAD(P)-binding Rossmann-fold domains"/>
    <property type="match status" value="1"/>
</dbReference>
<proteinExistence type="inferred from homology"/>
<accession>G3AS45</accession>
<dbReference type="PRINTS" id="PR00080">
    <property type="entry name" value="SDRFAMILY"/>
</dbReference>
<dbReference type="EMBL" id="GL996504">
    <property type="protein sequence ID" value="EGW31004.1"/>
    <property type="molecule type" value="Genomic_DNA"/>
</dbReference>
<dbReference type="InParanoid" id="G3AS45"/>
<dbReference type="OMA" id="QGPKCRV"/>
<dbReference type="STRING" id="619300.G3AS45"/>
<dbReference type="OrthoDB" id="47007at2759"/>
<dbReference type="PANTHER" id="PTHR43618:SF2">
    <property type="entry name" value="CHAIN DEHYDROGENASE, PUTATIVE (AFU_ORTHOLOGUE AFUA_6G06930)-RELATED"/>
    <property type="match status" value="1"/>
</dbReference>
<evidence type="ECO:0000256" key="3">
    <source>
        <dbReference type="ARBA" id="ARBA00023002"/>
    </source>
</evidence>
<dbReference type="RefSeq" id="XP_007377037.1">
    <property type="nucleotide sequence ID" value="XM_007376975.1"/>
</dbReference>
<dbReference type="eggNOG" id="KOG0725">
    <property type="taxonomic scope" value="Eukaryota"/>
</dbReference>
<evidence type="ECO:0000256" key="1">
    <source>
        <dbReference type="ARBA" id="ARBA00006484"/>
    </source>
</evidence>
<dbReference type="Pfam" id="PF13561">
    <property type="entry name" value="adh_short_C2"/>
    <property type="match status" value="1"/>
</dbReference>
<dbReference type="InterPro" id="IPR036291">
    <property type="entry name" value="NAD(P)-bd_dom_sf"/>
</dbReference>
<dbReference type="PRINTS" id="PR00081">
    <property type="entry name" value="GDHRDH"/>
</dbReference>
<dbReference type="Proteomes" id="UP000000709">
    <property type="component" value="Unassembled WGS sequence"/>
</dbReference>
<dbReference type="InterPro" id="IPR002347">
    <property type="entry name" value="SDR_fam"/>
</dbReference>
<dbReference type="InterPro" id="IPR052178">
    <property type="entry name" value="Sec_Metab_Biosynth_SDR"/>
</dbReference>
<sequence>MLDLKGRVALVTGGSAGLGAAVAHQLAAEGVNIAINYANSKERAEKLAQELTDRYGIKSIVLKGDVFDTGNIHKLIDETVSQLGGLDIVVSNAGWTKIVPYDKLEELDDELWDGTFTANVKAHFFLFKAAKKVFDNNKDGGVFIASASVAGRICYGSSIPYAVSKAALIHLVKMLAKSQGPKCRVHAVCPGLLLTEWGKRFPEEKIAQTLEMSPIKQITDVDECAAQFVLLSKLETSTGSIVAMDGGISI</sequence>
<dbReference type="KEGG" id="spaa:SPAPADRAFT_62901"/>
<keyword evidence="2" id="KW-0521">NADP</keyword>
<dbReference type="Gene3D" id="3.40.50.720">
    <property type="entry name" value="NAD(P)-binding Rossmann-like Domain"/>
    <property type="match status" value="1"/>
</dbReference>